<reference evidence="2 3" key="1">
    <citation type="submission" date="2024-05" db="EMBL/GenBank/DDBJ databases">
        <title>A high-quality chromosomal-level genome assembly of Topmouth culter (Culter alburnus).</title>
        <authorList>
            <person name="Zhao H."/>
        </authorList>
    </citation>
    <scope>NUCLEOTIDE SEQUENCE [LARGE SCALE GENOMIC DNA]</scope>
    <source>
        <strain evidence="2">CATC2023</strain>
        <tissue evidence="2">Muscle</tissue>
    </source>
</reference>
<name>A0AAW2A0U5_CULAL</name>
<proteinExistence type="predicted"/>
<evidence type="ECO:0000313" key="2">
    <source>
        <dbReference type="EMBL" id="KAK9967095.1"/>
    </source>
</evidence>
<feature type="region of interest" description="Disordered" evidence="1">
    <location>
        <begin position="22"/>
        <end position="74"/>
    </location>
</feature>
<sequence>MLRRTEEMLKEEHKEFIFCNRYEDKDDGTSVDEDLARSGGSVQGDTKEEEDSDLNEDGKLNKNKKTGSDGGVTV</sequence>
<organism evidence="2 3">
    <name type="scientific">Culter alburnus</name>
    <name type="common">Topmouth culter</name>
    <dbReference type="NCBI Taxonomy" id="194366"/>
    <lineage>
        <taxon>Eukaryota</taxon>
        <taxon>Metazoa</taxon>
        <taxon>Chordata</taxon>
        <taxon>Craniata</taxon>
        <taxon>Vertebrata</taxon>
        <taxon>Euteleostomi</taxon>
        <taxon>Actinopterygii</taxon>
        <taxon>Neopterygii</taxon>
        <taxon>Teleostei</taxon>
        <taxon>Ostariophysi</taxon>
        <taxon>Cypriniformes</taxon>
        <taxon>Xenocyprididae</taxon>
        <taxon>Xenocypridinae</taxon>
        <taxon>Culter</taxon>
    </lineage>
</organism>
<dbReference type="EMBL" id="JAWDJR010000010">
    <property type="protein sequence ID" value="KAK9967095.1"/>
    <property type="molecule type" value="Genomic_DNA"/>
</dbReference>
<dbReference type="AlphaFoldDB" id="A0AAW2A0U5"/>
<accession>A0AAW2A0U5</accession>
<protein>
    <submittedName>
        <fullName evidence="2">Uncharacterized protein</fullName>
    </submittedName>
</protein>
<comment type="caution">
    <text evidence="2">The sequence shown here is derived from an EMBL/GenBank/DDBJ whole genome shotgun (WGS) entry which is preliminary data.</text>
</comment>
<evidence type="ECO:0000256" key="1">
    <source>
        <dbReference type="SAM" id="MobiDB-lite"/>
    </source>
</evidence>
<keyword evidence="3" id="KW-1185">Reference proteome</keyword>
<gene>
    <name evidence="2" type="ORF">ABG768_001512</name>
</gene>
<evidence type="ECO:0000313" key="3">
    <source>
        <dbReference type="Proteomes" id="UP001479290"/>
    </source>
</evidence>
<dbReference type="Proteomes" id="UP001479290">
    <property type="component" value="Unassembled WGS sequence"/>
</dbReference>